<dbReference type="SMART" id="SM00202">
    <property type="entry name" value="SR"/>
    <property type="match status" value="2"/>
</dbReference>
<dbReference type="Proteomes" id="UP000694427">
    <property type="component" value="Unplaced"/>
</dbReference>
<dbReference type="Gene3D" id="3.10.250.10">
    <property type="entry name" value="SRCR-like domain"/>
    <property type="match status" value="3"/>
</dbReference>
<feature type="disulfide bond" evidence="2">
    <location>
        <begin position="139"/>
        <end position="149"/>
    </location>
</feature>
<dbReference type="PRINTS" id="PR00258">
    <property type="entry name" value="SPERACTRCPTR"/>
</dbReference>
<dbReference type="Pfam" id="PF00530">
    <property type="entry name" value="SRCR"/>
    <property type="match status" value="3"/>
</dbReference>
<feature type="domain" description="SRCR" evidence="3">
    <location>
        <begin position="33"/>
        <end position="170"/>
    </location>
</feature>
<evidence type="ECO:0000256" key="2">
    <source>
        <dbReference type="PROSITE-ProRule" id="PRU00196"/>
    </source>
</evidence>
<name>A0A8C1JA48_CYPCA</name>
<organism evidence="4 5">
    <name type="scientific">Cyprinus carpio</name>
    <name type="common">Common carp</name>
    <dbReference type="NCBI Taxonomy" id="7962"/>
    <lineage>
        <taxon>Eukaryota</taxon>
        <taxon>Metazoa</taxon>
        <taxon>Chordata</taxon>
        <taxon>Craniata</taxon>
        <taxon>Vertebrata</taxon>
        <taxon>Euteleostomi</taxon>
        <taxon>Actinopterygii</taxon>
        <taxon>Neopterygii</taxon>
        <taxon>Teleostei</taxon>
        <taxon>Ostariophysi</taxon>
        <taxon>Cypriniformes</taxon>
        <taxon>Cyprinidae</taxon>
        <taxon>Cyprininae</taxon>
        <taxon>Cyprinus</taxon>
    </lineage>
</organism>
<dbReference type="PANTHER" id="PTHR48071">
    <property type="entry name" value="SRCR DOMAIN-CONTAINING PROTEIN"/>
    <property type="match status" value="1"/>
</dbReference>
<dbReference type="PANTHER" id="PTHR48071:SF18">
    <property type="entry name" value="DELETED IN MALIGNANT BRAIN TUMORS 1 PROTEIN-RELATED"/>
    <property type="match status" value="1"/>
</dbReference>
<dbReference type="PROSITE" id="PS50287">
    <property type="entry name" value="SRCR_2"/>
    <property type="match status" value="2"/>
</dbReference>
<evidence type="ECO:0000259" key="3">
    <source>
        <dbReference type="PROSITE" id="PS50287"/>
    </source>
</evidence>
<proteinExistence type="predicted"/>
<dbReference type="FunFam" id="3.10.250.10:FF:000013">
    <property type="entry name" value="CD163 molecule like 1"/>
    <property type="match status" value="1"/>
</dbReference>
<evidence type="ECO:0000256" key="1">
    <source>
        <dbReference type="ARBA" id="ARBA00023157"/>
    </source>
</evidence>
<dbReference type="GO" id="GO:0005886">
    <property type="term" value="C:plasma membrane"/>
    <property type="evidence" value="ECO:0007669"/>
    <property type="project" value="TreeGrafter"/>
</dbReference>
<protein>
    <recommendedName>
        <fullName evidence="3">SRCR domain-containing protein</fullName>
    </recommendedName>
</protein>
<reference evidence="4" key="2">
    <citation type="submission" date="2025-09" db="UniProtKB">
        <authorList>
            <consortium name="Ensembl"/>
        </authorList>
    </citation>
    <scope>IDENTIFICATION</scope>
</reference>
<dbReference type="InterPro" id="IPR036772">
    <property type="entry name" value="SRCR-like_dom_sf"/>
</dbReference>
<reference evidence="4" key="1">
    <citation type="submission" date="2025-08" db="UniProtKB">
        <authorList>
            <consortium name="Ensembl"/>
        </authorList>
    </citation>
    <scope>IDENTIFICATION</scope>
</reference>
<dbReference type="GO" id="GO:0004252">
    <property type="term" value="F:serine-type endopeptidase activity"/>
    <property type="evidence" value="ECO:0007669"/>
    <property type="project" value="TreeGrafter"/>
</dbReference>
<accession>A0A8C1JA48</accession>
<dbReference type="GO" id="GO:0031638">
    <property type="term" value="P:zymogen activation"/>
    <property type="evidence" value="ECO:0007669"/>
    <property type="project" value="TreeGrafter"/>
</dbReference>
<keyword evidence="5" id="KW-1185">Reference proteome</keyword>
<feature type="disulfide bond" evidence="2">
    <location>
        <begin position="240"/>
        <end position="250"/>
    </location>
</feature>
<sequence length="297" mass="32504">MACLEHILFYCKILNGHLIFLLLSLTIKDKINVRLVGGHSRCAGRVEVLHRGQWETVCDAGWDLADAAVVFRLVGGSRCSGRLEILHDQTWMSVCDAVFDQQDAEVVCRELDCGAPVQVLGAAAFDKGDTQMWTQEIQCRGNESQIHLCPTSPSHENNCSHENDVGLVCNIRVRLVDGNNPCAGRVEALHRGQWGTVCEAGWDMTEAAVVCRELDCGEPVDALGGAHFGPGPIWSHFKLCNGSESTLKSCVSAETFFYDCDHTKDAGVICSGNLAQTSFIFTDDPSASEGKYYYIVK</sequence>
<evidence type="ECO:0000313" key="4">
    <source>
        <dbReference type="Ensembl" id="ENSCCRP00010029608.1"/>
    </source>
</evidence>
<keyword evidence="1 2" id="KW-1015">Disulfide bond</keyword>
<evidence type="ECO:0000313" key="5">
    <source>
        <dbReference type="Proteomes" id="UP000694427"/>
    </source>
</evidence>
<dbReference type="FunFam" id="3.10.250.10:FF:000009">
    <property type="entry name" value="WC1"/>
    <property type="match status" value="1"/>
</dbReference>
<dbReference type="AlphaFoldDB" id="A0A8C1JA48"/>
<comment type="caution">
    <text evidence="2">Lacks conserved residue(s) required for the propagation of feature annotation.</text>
</comment>
<dbReference type="Ensembl" id="ENSCCRT00010032445.1">
    <property type="protein sequence ID" value="ENSCCRP00010029608.1"/>
    <property type="gene ID" value="ENSCCRG00010012617.1"/>
</dbReference>
<feature type="domain" description="SRCR" evidence="3">
    <location>
        <begin position="173"/>
        <end position="271"/>
    </location>
</feature>
<feature type="disulfide bond" evidence="2">
    <location>
        <begin position="108"/>
        <end position="169"/>
    </location>
</feature>
<dbReference type="InterPro" id="IPR001190">
    <property type="entry name" value="SRCR"/>
</dbReference>
<dbReference type="SUPFAM" id="SSF56487">
    <property type="entry name" value="SRCR-like"/>
    <property type="match status" value="3"/>
</dbReference>